<gene>
    <name evidence="1" type="ORF">D3H35_19710</name>
</gene>
<dbReference type="OrthoDB" id="2665416at2"/>
<dbReference type="Proteomes" id="UP000266340">
    <property type="component" value="Unassembled WGS sequence"/>
</dbReference>
<evidence type="ECO:0000313" key="1">
    <source>
        <dbReference type="EMBL" id="RIE02856.1"/>
    </source>
</evidence>
<comment type="caution">
    <text evidence="1">The sequence shown here is derived from an EMBL/GenBank/DDBJ whole genome shotgun (WGS) entry which is preliminary data.</text>
</comment>
<dbReference type="AlphaFoldDB" id="A0A398CHX6"/>
<sequence length="105" mass="11751">MKNIYTNIILTAMLLCLIIIAIKDKNNITLEPNPVPEVVVNSSSEFVQIAPTVIGIKDNGTHTGIQGQLLIFELKGDSKTFTFRGTLNYEDYMNHPEKYGIPIKK</sequence>
<protein>
    <submittedName>
        <fullName evidence="1">Uncharacterized protein</fullName>
    </submittedName>
</protein>
<evidence type="ECO:0000313" key="2">
    <source>
        <dbReference type="Proteomes" id="UP000266340"/>
    </source>
</evidence>
<proteinExistence type="predicted"/>
<dbReference type="RefSeq" id="WP_119150887.1">
    <property type="nucleotide sequence ID" value="NZ_JBHSOV010000062.1"/>
</dbReference>
<name>A0A398CHX6_9BACL</name>
<dbReference type="EMBL" id="QXJM01000039">
    <property type="protein sequence ID" value="RIE02856.1"/>
    <property type="molecule type" value="Genomic_DNA"/>
</dbReference>
<accession>A0A398CHX6</accession>
<keyword evidence="2" id="KW-1185">Reference proteome</keyword>
<organism evidence="1 2">
    <name type="scientific">Cohnella faecalis</name>
    <dbReference type="NCBI Taxonomy" id="2315694"/>
    <lineage>
        <taxon>Bacteria</taxon>
        <taxon>Bacillati</taxon>
        <taxon>Bacillota</taxon>
        <taxon>Bacilli</taxon>
        <taxon>Bacillales</taxon>
        <taxon>Paenibacillaceae</taxon>
        <taxon>Cohnella</taxon>
    </lineage>
</organism>
<reference evidence="1 2" key="1">
    <citation type="submission" date="2018-09" db="EMBL/GenBank/DDBJ databases">
        <title>Cohnella cavernae sp. nov., isolated from a karst cave.</title>
        <authorList>
            <person name="Zhu H."/>
        </authorList>
    </citation>
    <scope>NUCLEOTIDE SEQUENCE [LARGE SCALE GENOMIC DNA]</scope>
    <source>
        <strain evidence="1 2">K2E09-144</strain>
    </source>
</reference>